<dbReference type="GO" id="GO:0005948">
    <property type="term" value="C:acetolactate synthase complex"/>
    <property type="evidence" value="ECO:0007669"/>
    <property type="project" value="TreeGrafter"/>
</dbReference>
<feature type="domain" description="Thiamine pyrophosphate enzyme TPP-binding" evidence="6">
    <location>
        <begin position="381"/>
        <end position="526"/>
    </location>
</feature>
<dbReference type="RefSeq" id="WP_161139227.1">
    <property type="nucleotide sequence ID" value="NZ_SPKJ01000007.1"/>
</dbReference>
<feature type="domain" description="Thiamine pyrophosphate enzyme N-terminal TPP-binding" evidence="7">
    <location>
        <begin position="1"/>
        <end position="112"/>
    </location>
</feature>
<comment type="caution">
    <text evidence="8">The sequence shown here is derived from an EMBL/GenBank/DDBJ whole genome shotgun (WGS) entry which is preliminary data.</text>
</comment>
<dbReference type="GO" id="GO:0000287">
    <property type="term" value="F:magnesium ion binding"/>
    <property type="evidence" value="ECO:0007669"/>
    <property type="project" value="InterPro"/>
</dbReference>
<dbReference type="CDD" id="cd07035">
    <property type="entry name" value="TPP_PYR_POX_like"/>
    <property type="match status" value="1"/>
</dbReference>
<dbReference type="GO" id="GO:0050660">
    <property type="term" value="F:flavin adenine dinucleotide binding"/>
    <property type="evidence" value="ECO:0007669"/>
    <property type="project" value="TreeGrafter"/>
</dbReference>
<feature type="domain" description="Thiamine pyrophosphate enzyme central" evidence="5">
    <location>
        <begin position="189"/>
        <end position="322"/>
    </location>
</feature>
<dbReference type="InterPro" id="IPR045229">
    <property type="entry name" value="TPP_enz"/>
</dbReference>
<comment type="cofactor">
    <cofactor evidence="1">
        <name>thiamine diphosphate</name>
        <dbReference type="ChEBI" id="CHEBI:58937"/>
    </cofactor>
</comment>
<dbReference type="GO" id="GO:0003984">
    <property type="term" value="F:acetolactate synthase activity"/>
    <property type="evidence" value="ECO:0007669"/>
    <property type="project" value="TreeGrafter"/>
</dbReference>
<dbReference type="GO" id="GO:0009097">
    <property type="term" value="P:isoleucine biosynthetic process"/>
    <property type="evidence" value="ECO:0007669"/>
    <property type="project" value="TreeGrafter"/>
</dbReference>
<dbReference type="PROSITE" id="PS00187">
    <property type="entry name" value="TPP_ENZYMES"/>
    <property type="match status" value="1"/>
</dbReference>
<dbReference type="Pfam" id="PF00205">
    <property type="entry name" value="TPP_enzyme_M"/>
    <property type="match status" value="1"/>
</dbReference>
<sequence length="553" mass="58906">MKIYEAVADALAAERVDPIFGLMGDGNMSLWSTVAARRQAEILSARNEAGAIAMADGYFRATGRLGVATVTCGPGLTQIGTSLMAAARNRSAILVLTGEIPPHAVNRLQSMDQRRFVEACSARYLSITGTASLAREIVEAFRLARLESCPVVLNMPNDIQEWDFAHPWRYIASDDLLPPADPAPNEEDVERLVEAVMASQRPILIAGRGAKLSGAVPGIRALAERIGALLSTSLQMKGTFSQDEWSVGIVGGYSSAVTEGLCRQADLVIGVGAEIGHYTSWGGTLFPQARLIRIDTAASLGDVAAAPGLHIRADAAKTVSRLTAALEERQVRREGFRTPATAETLAQRPEPFPPATDGLDPRRLARALGAALPDDAMITCGVGHFQGFVAMYLPVRPGNEVEFSSQFGAVGQTLPVAIGIGAARPGRPHLVIEGDGSLMMNMQELETAARHKVSMVLVVWNDSGYGAEFHRLPLKGFTGDTAKWSSPDFVALAKAFGGDGVTLTDLDALPEAVARGMGFEGLFVIDARVSQSETSDSYRKLYKGEPNRAPLLA</sequence>
<proteinExistence type="inferred from homology"/>
<keyword evidence="3 4" id="KW-0786">Thiamine pyrophosphate</keyword>
<comment type="similarity">
    <text evidence="2 4">Belongs to the TPP enzyme family.</text>
</comment>
<protein>
    <submittedName>
        <fullName evidence="8">Thiamine pyrophosphate-binding protein</fullName>
    </submittedName>
</protein>
<keyword evidence="9" id="KW-1185">Reference proteome</keyword>
<organism evidence="8 9">
    <name type="scientific">Propylenella binzhouense</name>
    <dbReference type="NCBI Taxonomy" id="2555902"/>
    <lineage>
        <taxon>Bacteria</taxon>
        <taxon>Pseudomonadati</taxon>
        <taxon>Pseudomonadota</taxon>
        <taxon>Alphaproteobacteria</taxon>
        <taxon>Hyphomicrobiales</taxon>
        <taxon>Propylenellaceae</taxon>
        <taxon>Propylenella</taxon>
    </lineage>
</organism>
<evidence type="ECO:0000259" key="7">
    <source>
        <dbReference type="Pfam" id="PF02776"/>
    </source>
</evidence>
<reference evidence="8" key="1">
    <citation type="submission" date="2019-03" db="EMBL/GenBank/DDBJ databases">
        <title>Afifella sp. nov., isolated from activated sludge.</title>
        <authorList>
            <person name="Li Q."/>
            <person name="Liu Y."/>
        </authorList>
    </citation>
    <scope>NUCLEOTIDE SEQUENCE</scope>
    <source>
        <strain evidence="8">L72</strain>
    </source>
</reference>
<dbReference type="InterPro" id="IPR011766">
    <property type="entry name" value="TPP_enzyme_TPP-bd"/>
</dbReference>
<evidence type="ECO:0000313" key="9">
    <source>
        <dbReference type="Proteomes" id="UP000773614"/>
    </source>
</evidence>
<gene>
    <name evidence="8" type="ORF">E4O86_04060</name>
</gene>
<name>A0A964T250_9HYPH</name>
<accession>A0A964T250</accession>
<dbReference type="SUPFAM" id="SSF52518">
    <property type="entry name" value="Thiamin diphosphate-binding fold (THDP-binding)"/>
    <property type="match status" value="2"/>
</dbReference>
<dbReference type="InterPro" id="IPR029035">
    <property type="entry name" value="DHS-like_NAD/FAD-binding_dom"/>
</dbReference>
<dbReference type="AlphaFoldDB" id="A0A964T250"/>
<dbReference type="EMBL" id="SPKJ01000007">
    <property type="protein sequence ID" value="MYZ46884.1"/>
    <property type="molecule type" value="Genomic_DNA"/>
</dbReference>
<evidence type="ECO:0000259" key="6">
    <source>
        <dbReference type="Pfam" id="PF02775"/>
    </source>
</evidence>
<evidence type="ECO:0000256" key="3">
    <source>
        <dbReference type="ARBA" id="ARBA00023052"/>
    </source>
</evidence>
<dbReference type="Gene3D" id="3.40.50.970">
    <property type="match status" value="2"/>
</dbReference>
<dbReference type="CDD" id="cd00568">
    <property type="entry name" value="TPP_enzymes"/>
    <property type="match status" value="1"/>
</dbReference>
<dbReference type="InterPro" id="IPR029061">
    <property type="entry name" value="THDP-binding"/>
</dbReference>
<dbReference type="PANTHER" id="PTHR18968">
    <property type="entry name" value="THIAMINE PYROPHOSPHATE ENZYMES"/>
    <property type="match status" value="1"/>
</dbReference>
<dbReference type="InterPro" id="IPR000399">
    <property type="entry name" value="TPP-bd_CS"/>
</dbReference>
<dbReference type="OrthoDB" id="4494979at2"/>
<dbReference type="Gene3D" id="3.40.50.1220">
    <property type="entry name" value="TPP-binding domain"/>
    <property type="match status" value="1"/>
</dbReference>
<dbReference type="InterPro" id="IPR012000">
    <property type="entry name" value="Thiamin_PyroP_enz_cen_dom"/>
</dbReference>
<dbReference type="Proteomes" id="UP000773614">
    <property type="component" value="Unassembled WGS sequence"/>
</dbReference>
<dbReference type="PANTHER" id="PTHR18968:SF13">
    <property type="entry name" value="ACETOLACTATE SYNTHASE CATALYTIC SUBUNIT, MITOCHONDRIAL"/>
    <property type="match status" value="1"/>
</dbReference>
<evidence type="ECO:0000256" key="4">
    <source>
        <dbReference type="RuleBase" id="RU362132"/>
    </source>
</evidence>
<dbReference type="GO" id="GO:0009099">
    <property type="term" value="P:L-valine biosynthetic process"/>
    <property type="evidence" value="ECO:0007669"/>
    <property type="project" value="TreeGrafter"/>
</dbReference>
<dbReference type="GO" id="GO:0030976">
    <property type="term" value="F:thiamine pyrophosphate binding"/>
    <property type="evidence" value="ECO:0007669"/>
    <property type="project" value="InterPro"/>
</dbReference>
<evidence type="ECO:0000259" key="5">
    <source>
        <dbReference type="Pfam" id="PF00205"/>
    </source>
</evidence>
<dbReference type="SUPFAM" id="SSF52467">
    <property type="entry name" value="DHS-like NAD/FAD-binding domain"/>
    <property type="match status" value="1"/>
</dbReference>
<evidence type="ECO:0000256" key="1">
    <source>
        <dbReference type="ARBA" id="ARBA00001964"/>
    </source>
</evidence>
<dbReference type="Pfam" id="PF02775">
    <property type="entry name" value="TPP_enzyme_C"/>
    <property type="match status" value="1"/>
</dbReference>
<dbReference type="InterPro" id="IPR012001">
    <property type="entry name" value="Thiamin_PyroP_enz_TPP-bd_dom"/>
</dbReference>
<dbReference type="Pfam" id="PF02776">
    <property type="entry name" value="TPP_enzyme_N"/>
    <property type="match status" value="1"/>
</dbReference>
<evidence type="ECO:0000256" key="2">
    <source>
        <dbReference type="ARBA" id="ARBA00007812"/>
    </source>
</evidence>
<evidence type="ECO:0000313" key="8">
    <source>
        <dbReference type="EMBL" id="MYZ46884.1"/>
    </source>
</evidence>